<gene>
    <name evidence="5" type="ORF">V1264_007164</name>
</gene>
<comment type="caution">
    <text evidence="5">The sequence shown here is derived from an EMBL/GenBank/DDBJ whole genome shotgun (WGS) entry which is preliminary data.</text>
</comment>
<keyword evidence="4" id="KW-0472">Membrane</keyword>
<dbReference type="GO" id="GO:0016705">
    <property type="term" value="F:oxidoreductase activity, acting on paired donors, with incorporation or reduction of molecular oxygen"/>
    <property type="evidence" value="ECO:0007669"/>
    <property type="project" value="InterPro"/>
</dbReference>
<dbReference type="PANTHER" id="PTHR24291:SF201">
    <property type="entry name" value="CYTOCHROME P450, FAMILY 4, SUBFAMILY B, POLYPEPTIDE 7"/>
    <property type="match status" value="1"/>
</dbReference>
<dbReference type="GO" id="GO:0005506">
    <property type="term" value="F:iron ion binding"/>
    <property type="evidence" value="ECO:0007669"/>
    <property type="project" value="InterPro"/>
</dbReference>
<keyword evidence="6" id="KW-1185">Reference proteome</keyword>
<reference evidence="5 6" key="1">
    <citation type="submission" date="2024-02" db="EMBL/GenBank/DDBJ databases">
        <title>Chromosome-scale genome assembly of the rough periwinkle Littorina saxatilis.</title>
        <authorList>
            <person name="De Jode A."/>
            <person name="Faria R."/>
            <person name="Formenti G."/>
            <person name="Sims Y."/>
            <person name="Smith T.P."/>
            <person name="Tracey A."/>
            <person name="Wood J.M.D."/>
            <person name="Zagrodzka Z.B."/>
            <person name="Johannesson K."/>
            <person name="Butlin R.K."/>
            <person name="Leder E.H."/>
        </authorList>
    </citation>
    <scope>NUCLEOTIDE SEQUENCE [LARGE SCALE GENOMIC DNA]</scope>
    <source>
        <strain evidence="5">Snail1</strain>
        <tissue evidence="5">Muscle</tissue>
    </source>
</reference>
<dbReference type="PRINTS" id="PR00385">
    <property type="entry name" value="P450"/>
</dbReference>
<dbReference type="PRINTS" id="PR00463">
    <property type="entry name" value="EP450I"/>
</dbReference>
<dbReference type="SUPFAM" id="SSF48264">
    <property type="entry name" value="Cytochrome P450"/>
    <property type="match status" value="1"/>
</dbReference>
<dbReference type="Pfam" id="PF00067">
    <property type="entry name" value="p450"/>
    <property type="match status" value="1"/>
</dbReference>
<name>A0AAN9AUA5_9CAEN</name>
<keyword evidence="3" id="KW-0560">Oxidoreductase</keyword>
<comment type="cofactor">
    <cofactor evidence="2">
        <name>heme</name>
        <dbReference type="ChEBI" id="CHEBI:30413"/>
    </cofactor>
</comment>
<dbReference type="GO" id="GO:0020037">
    <property type="term" value="F:heme binding"/>
    <property type="evidence" value="ECO:0007669"/>
    <property type="project" value="InterPro"/>
</dbReference>
<dbReference type="AlphaFoldDB" id="A0AAN9AUA5"/>
<proteinExistence type="inferred from homology"/>
<dbReference type="PANTHER" id="PTHR24291">
    <property type="entry name" value="CYTOCHROME P450 FAMILY 4"/>
    <property type="match status" value="1"/>
</dbReference>
<feature type="binding site" description="axial binding residue" evidence="2">
    <location>
        <position position="471"/>
    </location>
    <ligand>
        <name>heme</name>
        <dbReference type="ChEBI" id="CHEBI:30413"/>
    </ligand>
    <ligandPart>
        <name>Fe</name>
        <dbReference type="ChEBI" id="CHEBI:18248"/>
    </ligandPart>
</feature>
<dbReference type="InterPro" id="IPR036396">
    <property type="entry name" value="Cyt_P450_sf"/>
</dbReference>
<dbReference type="Gene3D" id="1.10.630.10">
    <property type="entry name" value="Cytochrome P450"/>
    <property type="match status" value="1"/>
</dbReference>
<keyword evidence="2 3" id="KW-0479">Metal-binding</keyword>
<evidence type="ECO:0000313" key="6">
    <source>
        <dbReference type="Proteomes" id="UP001374579"/>
    </source>
</evidence>
<evidence type="ECO:0000313" key="5">
    <source>
        <dbReference type="EMBL" id="KAK7093401.1"/>
    </source>
</evidence>
<dbReference type="EMBL" id="JBAMIC010000019">
    <property type="protein sequence ID" value="KAK7093401.1"/>
    <property type="molecule type" value="Genomic_DNA"/>
</dbReference>
<evidence type="ECO:0008006" key="7">
    <source>
        <dbReference type="Google" id="ProtNLM"/>
    </source>
</evidence>
<keyword evidence="2 3" id="KW-0349">Heme</keyword>
<dbReference type="InterPro" id="IPR001128">
    <property type="entry name" value="Cyt_P450"/>
</dbReference>
<dbReference type="Proteomes" id="UP001374579">
    <property type="component" value="Unassembled WGS sequence"/>
</dbReference>
<feature type="transmembrane region" description="Helical" evidence="4">
    <location>
        <begin position="6"/>
        <end position="26"/>
    </location>
</feature>
<sequence length="525" mass="60587">MEDNLSLLKTTVLFSVIGYVLYRVVAAIQNFRSYAKLFNDCPGETEFHWLYGSLHKFPGPNEAGIKYDTDMMVKRPRFSRVWAGPFVPVLLLYHPDLVRILLKSSAPKPRGGFIASVYEMGLGWLGEGLLISNGARWARSRRLLTPAFHFDILKPYIHIKNQAANILLDKLQQISEEKKSFDVFQHVSLCLFDILLQCAFAHNSNCQTSGENDPFVQSVNDLVAMWSERSLKPWMHNDFLYKWMPHGRRWYKICDFVHSVSEELISKRRKVLEASQVDEKSTESKNPDKELEEPEKKCMMSFVDILLTAKDEDGKGMTPTEIRNEADTFLFEGFDTTTSALSWTLYSMARWPQHQKKVQEEVDAVLKGRSSDDILWEDLSCFPYTTACIKEAMRNFSTVPFIERETKEDVMIDGHNIPTGTFVAIQLWCLHHNPQVWDRPHDYIPERFLGDNALKMDPFQFVPFSAGPRNCIGQNFAMHELKIMVAKICHRFSLSLDPNHEVLRAPFATFKAEKDIKMFATPRLH</sequence>
<comment type="similarity">
    <text evidence="1 3">Belongs to the cytochrome P450 family.</text>
</comment>
<evidence type="ECO:0000256" key="4">
    <source>
        <dbReference type="SAM" id="Phobius"/>
    </source>
</evidence>
<keyword evidence="4" id="KW-0812">Transmembrane</keyword>
<keyword evidence="4" id="KW-1133">Transmembrane helix</keyword>
<accession>A0AAN9AUA5</accession>
<keyword evidence="2 3" id="KW-0408">Iron</keyword>
<evidence type="ECO:0000256" key="2">
    <source>
        <dbReference type="PIRSR" id="PIRSR602401-1"/>
    </source>
</evidence>
<dbReference type="InterPro" id="IPR002401">
    <property type="entry name" value="Cyt_P450_E_grp-I"/>
</dbReference>
<dbReference type="InterPro" id="IPR050196">
    <property type="entry name" value="Cytochrome_P450_Monoox"/>
</dbReference>
<dbReference type="GO" id="GO:0004497">
    <property type="term" value="F:monooxygenase activity"/>
    <property type="evidence" value="ECO:0007669"/>
    <property type="project" value="UniProtKB-KW"/>
</dbReference>
<keyword evidence="3" id="KW-0503">Monooxygenase</keyword>
<organism evidence="5 6">
    <name type="scientific">Littorina saxatilis</name>
    <dbReference type="NCBI Taxonomy" id="31220"/>
    <lineage>
        <taxon>Eukaryota</taxon>
        <taxon>Metazoa</taxon>
        <taxon>Spiralia</taxon>
        <taxon>Lophotrochozoa</taxon>
        <taxon>Mollusca</taxon>
        <taxon>Gastropoda</taxon>
        <taxon>Caenogastropoda</taxon>
        <taxon>Littorinimorpha</taxon>
        <taxon>Littorinoidea</taxon>
        <taxon>Littorinidae</taxon>
        <taxon>Littorina</taxon>
    </lineage>
</organism>
<protein>
    <recommendedName>
        <fullName evidence="7">Cytochrome P450</fullName>
    </recommendedName>
</protein>
<evidence type="ECO:0000256" key="3">
    <source>
        <dbReference type="RuleBase" id="RU000461"/>
    </source>
</evidence>
<dbReference type="CDD" id="cd20659">
    <property type="entry name" value="CYP4B_4F-like"/>
    <property type="match status" value="1"/>
</dbReference>
<dbReference type="InterPro" id="IPR017972">
    <property type="entry name" value="Cyt_P450_CS"/>
</dbReference>
<dbReference type="PROSITE" id="PS00086">
    <property type="entry name" value="CYTOCHROME_P450"/>
    <property type="match status" value="1"/>
</dbReference>
<evidence type="ECO:0000256" key="1">
    <source>
        <dbReference type="ARBA" id="ARBA00010617"/>
    </source>
</evidence>